<keyword evidence="4" id="KW-0479">Metal-binding</keyword>
<evidence type="ECO:0000313" key="12">
    <source>
        <dbReference type="EMBL" id="SDW07275.1"/>
    </source>
</evidence>
<dbReference type="SUPFAM" id="SSF48150">
    <property type="entry name" value="DNA-glycosylase"/>
    <property type="match status" value="1"/>
</dbReference>
<dbReference type="GO" id="GO:0006284">
    <property type="term" value="P:base-excision repair"/>
    <property type="evidence" value="ECO:0007669"/>
    <property type="project" value="InterPro"/>
</dbReference>
<evidence type="ECO:0000256" key="5">
    <source>
        <dbReference type="ARBA" id="ARBA00022763"/>
    </source>
</evidence>
<dbReference type="InterPro" id="IPR011257">
    <property type="entry name" value="DNA_glycosylase"/>
</dbReference>
<evidence type="ECO:0000256" key="6">
    <source>
        <dbReference type="ARBA" id="ARBA00022801"/>
    </source>
</evidence>
<evidence type="ECO:0000256" key="2">
    <source>
        <dbReference type="ARBA" id="ARBA00008343"/>
    </source>
</evidence>
<keyword evidence="9" id="KW-0234">DNA repair</keyword>
<dbReference type="AlphaFoldDB" id="A0A1H2QJM9"/>
<proteinExistence type="inferred from homology"/>
<keyword evidence="3" id="KW-0004">4Fe-4S</keyword>
<feature type="domain" description="HhH-GPD" evidence="11">
    <location>
        <begin position="40"/>
        <end position="194"/>
    </location>
</feature>
<dbReference type="Proteomes" id="UP000198534">
    <property type="component" value="Unassembled WGS sequence"/>
</dbReference>
<evidence type="ECO:0000259" key="11">
    <source>
        <dbReference type="SMART" id="SM00478"/>
    </source>
</evidence>
<evidence type="ECO:0000256" key="4">
    <source>
        <dbReference type="ARBA" id="ARBA00022723"/>
    </source>
</evidence>
<dbReference type="CDD" id="cd00056">
    <property type="entry name" value="ENDO3c"/>
    <property type="match status" value="1"/>
</dbReference>
<organism evidence="12 13">
    <name type="scientific">Marininema mesophilum</name>
    <dbReference type="NCBI Taxonomy" id="1048340"/>
    <lineage>
        <taxon>Bacteria</taxon>
        <taxon>Bacillati</taxon>
        <taxon>Bacillota</taxon>
        <taxon>Bacilli</taxon>
        <taxon>Bacillales</taxon>
        <taxon>Thermoactinomycetaceae</taxon>
        <taxon>Marininema</taxon>
    </lineage>
</organism>
<gene>
    <name evidence="12" type="ORF">SAMN05444487_101240</name>
</gene>
<dbReference type="InterPro" id="IPR003265">
    <property type="entry name" value="HhH-GPD_domain"/>
</dbReference>
<accession>A0A1H2QJM9</accession>
<name>A0A1H2QJM9_9BACL</name>
<dbReference type="GO" id="GO:0046872">
    <property type="term" value="F:metal ion binding"/>
    <property type="evidence" value="ECO:0007669"/>
    <property type="project" value="UniProtKB-KW"/>
</dbReference>
<dbReference type="PROSITE" id="PS00764">
    <property type="entry name" value="ENDONUCLEASE_III_1"/>
    <property type="match status" value="1"/>
</dbReference>
<dbReference type="STRING" id="1048340.SAMN05444487_101240"/>
<keyword evidence="10" id="KW-0326">Glycosidase</keyword>
<evidence type="ECO:0000256" key="10">
    <source>
        <dbReference type="ARBA" id="ARBA00023295"/>
    </source>
</evidence>
<protein>
    <submittedName>
        <fullName evidence="12">DNA-3-methyladenine glycosylase III</fullName>
    </submittedName>
</protein>
<keyword evidence="7" id="KW-0408">Iron</keyword>
<dbReference type="PIRSF" id="PIRSF001435">
    <property type="entry name" value="Nth"/>
    <property type="match status" value="1"/>
</dbReference>
<dbReference type="GO" id="GO:0016798">
    <property type="term" value="F:hydrolase activity, acting on glycosyl bonds"/>
    <property type="evidence" value="ECO:0007669"/>
    <property type="project" value="UniProtKB-KW"/>
</dbReference>
<keyword evidence="5" id="KW-0227">DNA damage</keyword>
<dbReference type="Gene3D" id="1.10.340.30">
    <property type="entry name" value="Hypothetical protein, domain 2"/>
    <property type="match status" value="1"/>
</dbReference>
<dbReference type="GO" id="GO:0051539">
    <property type="term" value="F:4 iron, 4 sulfur cluster binding"/>
    <property type="evidence" value="ECO:0007669"/>
    <property type="project" value="UniProtKB-KW"/>
</dbReference>
<reference evidence="12 13" key="1">
    <citation type="submission" date="2016-10" db="EMBL/GenBank/DDBJ databases">
        <authorList>
            <person name="de Groot N.N."/>
        </authorList>
    </citation>
    <scope>NUCLEOTIDE SEQUENCE [LARGE SCALE GENOMIC DNA]</scope>
    <source>
        <strain evidence="12 13">DSM 45610</strain>
    </source>
</reference>
<dbReference type="PANTHER" id="PTHR10359:SF19">
    <property type="entry name" value="DNA REPAIR GLYCOSYLASE MJ1434-RELATED"/>
    <property type="match status" value="1"/>
</dbReference>
<dbReference type="RefSeq" id="WP_091734889.1">
    <property type="nucleotide sequence ID" value="NZ_FNNQ01000001.1"/>
</dbReference>
<keyword evidence="8" id="KW-0411">Iron-sulfur</keyword>
<dbReference type="InterPro" id="IPR004035">
    <property type="entry name" value="Endouclease-III_FeS-bd_BS"/>
</dbReference>
<evidence type="ECO:0000313" key="13">
    <source>
        <dbReference type="Proteomes" id="UP000198534"/>
    </source>
</evidence>
<comment type="cofactor">
    <cofactor evidence="1">
        <name>[4Fe-4S] cluster</name>
        <dbReference type="ChEBI" id="CHEBI:49883"/>
    </cofactor>
</comment>
<keyword evidence="13" id="KW-1185">Reference proteome</keyword>
<evidence type="ECO:0000256" key="1">
    <source>
        <dbReference type="ARBA" id="ARBA00001966"/>
    </source>
</evidence>
<sequence>MEIGKWTSLYRRLREWKPDWSTQDWWGRTDPFEKAWGSILVQNTTWNHAARALDNMRESRFIQPEDILQGDEHRLQETVRPAGFYRAKSQAIRGLATWFIAKGHIDHDGSDQVLDLRRDLLSIRGIGPETADMILLYVLKRPSFMGDAYTRRIISRYDEETLSYEEVRQGVLLELPNVVDLQLLHALLVEMGKEHCQKRRPRCEGCPCEQSCVYYRNKQAKESGEHKDPYR</sequence>
<evidence type="ECO:0000256" key="8">
    <source>
        <dbReference type="ARBA" id="ARBA00023014"/>
    </source>
</evidence>
<dbReference type="InterPro" id="IPR023170">
    <property type="entry name" value="HhH_base_excis_C"/>
</dbReference>
<keyword evidence="6" id="KW-0378">Hydrolase</keyword>
<evidence type="ECO:0000256" key="9">
    <source>
        <dbReference type="ARBA" id="ARBA00023204"/>
    </source>
</evidence>
<dbReference type="EMBL" id="FNNQ01000001">
    <property type="protein sequence ID" value="SDW07275.1"/>
    <property type="molecule type" value="Genomic_DNA"/>
</dbReference>
<evidence type="ECO:0000256" key="3">
    <source>
        <dbReference type="ARBA" id="ARBA00022485"/>
    </source>
</evidence>
<dbReference type="PANTHER" id="PTHR10359">
    <property type="entry name" value="A/G-SPECIFIC ADENINE GLYCOSYLASE/ENDONUCLEASE III"/>
    <property type="match status" value="1"/>
</dbReference>
<dbReference type="SMART" id="SM00478">
    <property type="entry name" value="ENDO3c"/>
    <property type="match status" value="1"/>
</dbReference>
<comment type="similarity">
    <text evidence="2">Belongs to the Nth/MutY family.</text>
</comment>
<dbReference type="Gene3D" id="1.10.1670.10">
    <property type="entry name" value="Helix-hairpin-Helix base-excision DNA repair enzymes (C-terminal)"/>
    <property type="match status" value="1"/>
</dbReference>
<dbReference type="Pfam" id="PF00730">
    <property type="entry name" value="HhH-GPD"/>
    <property type="match status" value="1"/>
</dbReference>
<dbReference type="OrthoDB" id="9802365at2"/>
<evidence type="ECO:0000256" key="7">
    <source>
        <dbReference type="ARBA" id="ARBA00023004"/>
    </source>
</evidence>